<gene>
    <name evidence="1" type="ORF">QG37_04755</name>
</gene>
<dbReference type="AlphaFoldDB" id="A0A0L0NWH8"/>
<accession>A0A0L0NWH8</accession>
<reference evidence="2" key="1">
    <citation type="journal article" date="2015" name="BMC Genomics">
        <title>Draft genome of a commonly misdiagnosed multidrug resistant pathogen Candida auris.</title>
        <authorList>
            <person name="Chatterjee S."/>
            <person name="Alampalli S.V."/>
            <person name="Nageshan R.K."/>
            <person name="Chettiar S.T."/>
            <person name="Joshi S."/>
            <person name="Tatu U.S."/>
        </authorList>
    </citation>
    <scope>NUCLEOTIDE SEQUENCE [LARGE SCALE GENOMIC DNA]</scope>
    <source>
        <strain evidence="2">6684</strain>
    </source>
</reference>
<evidence type="ECO:0000313" key="1">
    <source>
        <dbReference type="EMBL" id="KND98404.1"/>
    </source>
</evidence>
<name>A0A0L0NWH8_CANAR</name>
<proteinExistence type="predicted"/>
<evidence type="ECO:0000313" key="2">
    <source>
        <dbReference type="Proteomes" id="UP000037122"/>
    </source>
</evidence>
<sequence>MQAFLEQSGGMPLNLHYRKLLHEATPATNKLQGMYQQLYQIPRLLL</sequence>
<organism evidence="1 2">
    <name type="scientific">Candidozyma auris</name>
    <name type="common">Yeast</name>
    <name type="synonym">Candida auris</name>
    <dbReference type="NCBI Taxonomy" id="498019"/>
    <lineage>
        <taxon>Eukaryota</taxon>
        <taxon>Fungi</taxon>
        <taxon>Dikarya</taxon>
        <taxon>Ascomycota</taxon>
        <taxon>Saccharomycotina</taxon>
        <taxon>Pichiomycetes</taxon>
        <taxon>Metschnikowiaceae</taxon>
        <taxon>Candidozyma</taxon>
    </lineage>
</organism>
<dbReference type="Proteomes" id="UP000037122">
    <property type="component" value="Unassembled WGS sequence"/>
</dbReference>
<protein>
    <submittedName>
        <fullName evidence="1">Uncharacterized protein</fullName>
    </submittedName>
</protein>
<dbReference type="EMBL" id="LGST01000032">
    <property type="protein sequence ID" value="KND98404.1"/>
    <property type="molecule type" value="Genomic_DNA"/>
</dbReference>
<comment type="caution">
    <text evidence="1">The sequence shown here is derived from an EMBL/GenBank/DDBJ whole genome shotgun (WGS) entry which is preliminary data.</text>
</comment>
<dbReference type="VEuPathDB" id="FungiDB:QG37_04755"/>